<comment type="caution">
    <text evidence="1">The sequence shown here is derived from an EMBL/GenBank/DDBJ whole genome shotgun (WGS) entry which is preliminary data.</text>
</comment>
<accession>A0A0V0RCF9</accession>
<evidence type="ECO:0000313" key="2">
    <source>
        <dbReference type="Proteomes" id="UP000054630"/>
    </source>
</evidence>
<dbReference type="OrthoDB" id="5936274at2759"/>
<evidence type="ECO:0000313" key="1">
    <source>
        <dbReference type="EMBL" id="KRX12177.1"/>
    </source>
</evidence>
<name>A0A0V0RCF9_9BILA</name>
<dbReference type="AlphaFoldDB" id="A0A0V0RCF9"/>
<sequence>MLLRLRTFLGGARVLFRFPLLLLKSHHSSTFSPISGQIRFYETCE</sequence>
<organism evidence="1 2">
    <name type="scientific">Trichinella nelsoni</name>
    <dbReference type="NCBI Taxonomy" id="6336"/>
    <lineage>
        <taxon>Eukaryota</taxon>
        <taxon>Metazoa</taxon>
        <taxon>Ecdysozoa</taxon>
        <taxon>Nematoda</taxon>
        <taxon>Enoplea</taxon>
        <taxon>Dorylaimia</taxon>
        <taxon>Trichinellida</taxon>
        <taxon>Trichinellidae</taxon>
        <taxon>Trichinella</taxon>
    </lineage>
</organism>
<reference evidence="1 2" key="1">
    <citation type="submission" date="2015-01" db="EMBL/GenBank/DDBJ databases">
        <title>Evolution of Trichinella species and genotypes.</title>
        <authorList>
            <person name="Korhonen P.K."/>
            <person name="Edoardo P."/>
            <person name="Giuseppe L.R."/>
            <person name="Gasser R.B."/>
        </authorList>
    </citation>
    <scope>NUCLEOTIDE SEQUENCE [LARGE SCALE GENOMIC DNA]</scope>
    <source>
        <strain evidence="1">ISS37</strain>
    </source>
</reference>
<keyword evidence="2" id="KW-1185">Reference proteome</keyword>
<proteinExistence type="predicted"/>
<gene>
    <name evidence="1" type="ORF">T07_8692</name>
</gene>
<dbReference type="Proteomes" id="UP000054630">
    <property type="component" value="Unassembled WGS sequence"/>
</dbReference>
<dbReference type="EMBL" id="JYDL01000683">
    <property type="protein sequence ID" value="KRX12177.1"/>
    <property type="molecule type" value="Genomic_DNA"/>
</dbReference>
<protein>
    <submittedName>
        <fullName evidence="1">Uncharacterized protein</fullName>
    </submittedName>
</protein>